<protein>
    <submittedName>
        <fullName evidence="1">Uncharacterized protein</fullName>
    </submittedName>
</protein>
<keyword evidence="2" id="KW-1185">Reference proteome</keyword>
<dbReference type="Proteomes" id="UP001596383">
    <property type="component" value="Unassembled WGS sequence"/>
</dbReference>
<comment type="caution">
    <text evidence="1">The sequence shown here is derived from an EMBL/GenBank/DDBJ whole genome shotgun (WGS) entry which is preliminary data.</text>
</comment>
<sequence length="56" mass="6970">MIEQREEHTKLVEYVEEEREVQRYRARRQRMVDQAGAHTRLKWWWTGIPVDDDRGE</sequence>
<evidence type="ECO:0000313" key="1">
    <source>
        <dbReference type="EMBL" id="MFC6763610.1"/>
    </source>
</evidence>
<name>A0ABD5SGG8_9EURY</name>
<reference evidence="1 2" key="1">
    <citation type="journal article" date="2019" name="Int. J. Syst. Evol. Microbiol.">
        <title>The Global Catalogue of Microorganisms (GCM) 10K type strain sequencing project: providing services to taxonomists for standard genome sequencing and annotation.</title>
        <authorList>
            <consortium name="The Broad Institute Genomics Platform"/>
            <consortium name="The Broad Institute Genome Sequencing Center for Infectious Disease"/>
            <person name="Wu L."/>
            <person name="Ma J."/>
        </authorList>
    </citation>
    <scope>NUCLEOTIDE SEQUENCE [LARGE SCALE GENOMIC DNA]</scope>
    <source>
        <strain evidence="1 2">LMG 29247</strain>
    </source>
</reference>
<gene>
    <name evidence="1" type="ORF">ACFQE6_00485</name>
</gene>
<proteinExistence type="predicted"/>
<dbReference type="RefSeq" id="WP_273736726.1">
    <property type="nucleotide sequence ID" value="NZ_JAQIVI010000006.1"/>
</dbReference>
<evidence type="ECO:0000313" key="2">
    <source>
        <dbReference type="Proteomes" id="UP001596383"/>
    </source>
</evidence>
<dbReference type="AlphaFoldDB" id="A0ABD5SGG8"/>
<accession>A0ABD5SGG8</accession>
<organism evidence="1 2">
    <name type="scientific">Natrinema soli</name>
    <dbReference type="NCBI Taxonomy" id="1930624"/>
    <lineage>
        <taxon>Archaea</taxon>
        <taxon>Methanobacteriati</taxon>
        <taxon>Methanobacteriota</taxon>
        <taxon>Stenosarchaea group</taxon>
        <taxon>Halobacteria</taxon>
        <taxon>Halobacteriales</taxon>
        <taxon>Natrialbaceae</taxon>
        <taxon>Natrinema</taxon>
    </lineage>
</organism>
<dbReference type="EMBL" id="JBHSWV010000006">
    <property type="protein sequence ID" value="MFC6763610.1"/>
    <property type="molecule type" value="Genomic_DNA"/>
</dbReference>